<feature type="compositionally biased region" description="Basic residues" evidence="1">
    <location>
        <begin position="80"/>
        <end position="94"/>
    </location>
</feature>
<comment type="caution">
    <text evidence="2">The sequence shown here is derived from an EMBL/GenBank/DDBJ whole genome shotgun (WGS) entry which is preliminary data.</text>
</comment>
<sequence>MESTVPATPAESDPSHIQHEIEVQLYGAMAATKAVLPAMREAGTGTLLSTTGAGSLNPLSAVGNVNAAAPPPGLRLPRPAQRRPRRDHRRAQRLHRSVPSIGYPPWTTCPFLFRLASDPLVPVRSGLPDLLVSIARFSEPIDGRHEAVVRWFGSDSDHPEREQCRTVFTENASVVAMLAEELPRPDDRVRLRQAAGLV</sequence>
<dbReference type="EMBL" id="JAVRFJ010000001">
    <property type="protein sequence ID" value="MDT0566308.1"/>
    <property type="molecule type" value="Genomic_DNA"/>
</dbReference>
<gene>
    <name evidence="2" type="ORF">RM704_02255</name>
</gene>
<evidence type="ECO:0000256" key="1">
    <source>
        <dbReference type="SAM" id="MobiDB-lite"/>
    </source>
</evidence>
<dbReference type="RefSeq" id="WP_311589046.1">
    <property type="nucleotide sequence ID" value="NZ_JAVRFJ010000001.1"/>
</dbReference>
<protein>
    <submittedName>
        <fullName evidence="2">Uncharacterized protein</fullName>
    </submittedName>
</protein>
<accession>A0ABU2YPQ1</accession>
<proteinExistence type="predicted"/>
<evidence type="ECO:0000313" key="2">
    <source>
        <dbReference type="EMBL" id="MDT0566308.1"/>
    </source>
</evidence>
<evidence type="ECO:0000313" key="3">
    <source>
        <dbReference type="Proteomes" id="UP001180737"/>
    </source>
</evidence>
<name>A0ABU2YPQ1_9ACTN</name>
<dbReference type="InterPro" id="IPR036291">
    <property type="entry name" value="NAD(P)-bd_dom_sf"/>
</dbReference>
<keyword evidence="3" id="KW-1185">Reference proteome</keyword>
<reference evidence="2" key="1">
    <citation type="submission" date="2024-05" db="EMBL/GenBank/DDBJ databases">
        <title>30 novel species of actinomycetes from the DSMZ collection.</title>
        <authorList>
            <person name="Nouioui I."/>
        </authorList>
    </citation>
    <scope>NUCLEOTIDE SEQUENCE</scope>
    <source>
        <strain evidence="2">DSM 3412</strain>
    </source>
</reference>
<dbReference type="SUPFAM" id="SSF51735">
    <property type="entry name" value="NAD(P)-binding Rossmann-fold domains"/>
    <property type="match status" value="1"/>
</dbReference>
<feature type="region of interest" description="Disordered" evidence="1">
    <location>
        <begin position="67"/>
        <end position="94"/>
    </location>
</feature>
<dbReference type="Proteomes" id="UP001180737">
    <property type="component" value="Unassembled WGS sequence"/>
</dbReference>
<organism evidence="2 3">
    <name type="scientific">Streptomyces gottesmaniae</name>
    <dbReference type="NCBI Taxonomy" id="3075518"/>
    <lineage>
        <taxon>Bacteria</taxon>
        <taxon>Bacillati</taxon>
        <taxon>Actinomycetota</taxon>
        <taxon>Actinomycetes</taxon>
        <taxon>Kitasatosporales</taxon>
        <taxon>Streptomycetaceae</taxon>
        <taxon>Streptomyces</taxon>
    </lineage>
</organism>